<organism evidence="1 2">
    <name type="scientific">Cyclospora cayetanensis</name>
    <dbReference type="NCBI Taxonomy" id="88456"/>
    <lineage>
        <taxon>Eukaryota</taxon>
        <taxon>Sar</taxon>
        <taxon>Alveolata</taxon>
        <taxon>Apicomplexa</taxon>
        <taxon>Conoidasida</taxon>
        <taxon>Coccidia</taxon>
        <taxon>Eucoccidiorida</taxon>
        <taxon>Eimeriorina</taxon>
        <taxon>Eimeriidae</taxon>
        <taxon>Cyclospora</taxon>
    </lineage>
</organism>
<evidence type="ECO:0000313" key="2">
    <source>
        <dbReference type="Proteomes" id="UP000095192"/>
    </source>
</evidence>
<dbReference type="Proteomes" id="UP000095192">
    <property type="component" value="Unassembled WGS sequence"/>
</dbReference>
<comment type="caution">
    <text evidence="1">The sequence shown here is derived from an EMBL/GenBank/DDBJ whole genome shotgun (WGS) entry which is preliminary data.</text>
</comment>
<reference evidence="1 2" key="1">
    <citation type="journal article" date="2016" name="BMC Genomics">
        <title>Comparative genomics reveals Cyclospora cayetanensis possesses coccidia-like metabolism and invasion components but unique surface antigens.</title>
        <authorList>
            <person name="Liu S."/>
            <person name="Wang L."/>
            <person name="Zheng H."/>
            <person name="Xu Z."/>
            <person name="Roellig D.M."/>
            <person name="Li N."/>
            <person name="Frace M.A."/>
            <person name="Tang K."/>
            <person name="Arrowood M.J."/>
            <person name="Moss D.M."/>
            <person name="Zhang L."/>
            <person name="Feng Y."/>
            <person name="Xiao L."/>
        </authorList>
    </citation>
    <scope>NUCLEOTIDE SEQUENCE [LARGE SCALE GENOMIC DNA]</scope>
    <source>
        <strain evidence="1 2">CHN_HEN01</strain>
    </source>
</reference>
<dbReference type="OrthoDB" id="347480at2759"/>
<proteinExistence type="predicted"/>
<evidence type="ECO:0000313" key="1">
    <source>
        <dbReference type="EMBL" id="OEH74738.1"/>
    </source>
</evidence>
<dbReference type="VEuPathDB" id="ToxoDB:LOC34618035"/>
<dbReference type="GeneID" id="34618035"/>
<keyword evidence="2" id="KW-1185">Reference proteome</keyword>
<dbReference type="EMBL" id="JROU02001950">
    <property type="protein sequence ID" value="OEH74738.1"/>
    <property type="molecule type" value="Genomic_DNA"/>
</dbReference>
<protein>
    <submittedName>
        <fullName evidence="1">Uncharacterized protein</fullName>
    </submittedName>
</protein>
<name>A0A1D3CU85_9EIME</name>
<dbReference type="VEuPathDB" id="ToxoDB:cyc_00944"/>
<gene>
    <name evidence="1" type="ORF">cyc_00944</name>
</gene>
<dbReference type="AlphaFoldDB" id="A0A1D3CU85"/>
<accession>A0A1D3CU85</accession>
<sequence>MTALHYLLTVGFCYLFCPPSFALAHQSKVGEDILTGGVSEPLSSSSNPLLAHIHIRGGSSGSLNTIESRTQHSSHVPSQQAYQENLRSLAEKNNKVEGFSALQTSGESDECSCTFAGLCLYKGACLWIAASLSLGVLVAIFLMAWALQWMVAIPAEWVLGKKQLREALSKAKTSDPSPADSAPLLGDS</sequence>